<name>A0A545AY87_9ACTN</name>
<reference evidence="4 5" key="1">
    <citation type="submission" date="2019-07" db="EMBL/GenBank/DDBJ databases">
        <title>Cryptosporangium phraense sp. nov., isolated from plant litter.</title>
        <authorList>
            <person name="Suriyachadkun C."/>
        </authorList>
    </citation>
    <scope>NUCLEOTIDE SEQUENCE [LARGE SCALE GENOMIC DNA]</scope>
    <source>
        <strain evidence="4 5">A-T 5661</strain>
    </source>
</reference>
<evidence type="ECO:0000259" key="3">
    <source>
        <dbReference type="PROSITE" id="PS51186"/>
    </source>
</evidence>
<dbReference type="InterPro" id="IPR051556">
    <property type="entry name" value="N-term/lysine_N-AcTrnsfr"/>
</dbReference>
<dbReference type="Gene3D" id="3.40.630.30">
    <property type="match status" value="1"/>
</dbReference>
<dbReference type="Proteomes" id="UP000317982">
    <property type="component" value="Unassembled WGS sequence"/>
</dbReference>
<evidence type="ECO:0000256" key="1">
    <source>
        <dbReference type="ARBA" id="ARBA00022679"/>
    </source>
</evidence>
<dbReference type="Pfam" id="PF00583">
    <property type="entry name" value="Acetyltransf_1"/>
    <property type="match status" value="1"/>
</dbReference>
<keyword evidence="2" id="KW-0012">Acyltransferase</keyword>
<evidence type="ECO:0000313" key="5">
    <source>
        <dbReference type="Proteomes" id="UP000317982"/>
    </source>
</evidence>
<gene>
    <name evidence="4" type="ORF">FL583_07295</name>
</gene>
<keyword evidence="5" id="KW-1185">Reference proteome</keyword>
<dbReference type="EMBL" id="VIRS01000004">
    <property type="protein sequence ID" value="TQS45535.1"/>
    <property type="molecule type" value="Genomic_DNA"/>
</dbReference>
<dbReference type="InterPro" id="IPR016181">
    <property type="entry name" value="Acyl_CoA_acyltransferase"/>
</dbReference>
<dbReference type="OrthoDB" id="5187710at2"/>
<dbReference type="PANTHER" id="PTHR42919:SF8">
    <property type="entry name" value="N-ALPHA-ACETYLTRANSFERASE 50"/>
    <property type="match status" value="1"/>
</dbReference>
<dbReference type="AlphaFoldDB" id="A0A545AY87"/>
<dbReference type="PANTHER" id="PTHR42919">
    <property type="entry name" value="N-ALPHA-ACETYLTRANSFERASE"/>
    <property type="match status" value="1"/>
</dbReference>
<dbReference type="InParanoid" id="A0A545AY87"/>
<proteinExistence type="predicted"/>
<dbReference type="SUPFAM" id="SSF55729">
    <property type="entry name" value="Acyl-CoA N-acyltransferases (Nat)"/>
    <property type="match status" value="1"/>
</dbReference>
<dbReference type="GO" id="GO:0016747">
    <property type="term" value="F:acyltransferase activity, transferring groups other than amino-acyl groups"/>
    <property type="evidence" value="ECO:0007669"/>
    <property type="project" value="InterPro"/>
</dbReference>
<dbReference type="InterPro" id="IPR000182">
    <property type="entry name" value="GNAT_dom"/>
</dbReference>
<dbReference type="PROSITE" id="PS51186">
    <property type="entry name" value="GNAT"/>
    <property type="match status" value="1"/>
</dbReference>
<keyword evidence="1 4" id="KW-0808">Transferase</keyword>
<comment type="caution">
    <text evidence="4">The sequence shown here is derived from an EMBL/GenBank/DDBJ whole genome shotgun (WGS) entry which is preliminary data.</text>
</comment>
<sequence length="298" mass="32804">MHNRRGPPNIRRIGVTAPAEDLPDDVAVRMRSCRPDDLNQVSDLDHQAFGRNSPPRFVFAQLRDIVGSGFRVVEQHGEIVAYTISVQTGTLLSATAPGPGRINLLAEVEKEIKGAAATSTGIGHPTHHTMLPGKLAPKYEIRRFATSDIDELYQVENQTFVEDPYPRRLLGRLGAVFRDGFLVAERHSRHAAPEIVGSLVSVVDAGCPGVGWIMSLGVLEAHRREGVGTCLMNAAEAYLHEAGCEKIKLTVDPVNKIALHLYQQRNYALVERIDDYHGTGRSRLLMVQDASDAPSHRR</sequence>
<feature type="domain" description="N-acetyltransferase" evidence="3">
    <location>
        <begin position="139"/>
        <end position="291"/>
    </location>
</feature>
<evidence type="ECO:0000313" key="4">
    <source>
        <dbReference type="EMBL" id="TQS45535.1"/>
    </source>
</evidence>
<organism evidence="4 5">
    <name type="scientific">Cryptosporangium phraense</name>
    <dbReference type="NCBI Taxonomy" id="2593070"/>
    <lineage>
        <taxon>Bacteria</taxon>
        <taxon>Bacillati</taxon>
        <taxon>Actinomycetota</taxon>
        <taxon>Actinomycetes</taxon>
        <taxon>Cryptosporangiales</taxon>
        <taxon>Cryptosporangiaceae</taxon>
        <taxon>Cryptosporangium</taxon>
    </lineage>
</organism>
<dbReference type="CDD" id="cd04301">
    <property type="entry name" value="NAT_SF"/>
    <property type="match status" value="1"/>
</dbReference>
<evidence type="ECO:0000256" key="2">
    <source>
        <dbReference type="ARBA" id="ARBA00023315"/>
    </source>
</evidence>
<protein>
    <submittedName>
        <fullName evidence="4">GNAT family N-acetyltransferase</fullName>
    </submittedName>
</protein>
<accession>A0A545AY87</accession>